<gene>
    <name evidence="3" type="ORF">NQ317_015732</name>
</gene>
<protein>
    <submittedName>
        <fullName evidence="3">Uncharacterized protein</fullName>
    </submittedName>
</protein>
<keyword evidence="2" id="KW-1133">Transmembrane helix</keyword>
<feature type="transmembrane region" description="Helical" evidence="2">
    <location>
        <begin position="100"/>
        <end position="119"/>
    </location>
</feature>
<keyword evidence="2" id="KW-0472">Membrane</keyword>
<evidence type="ECO:0000313" key="4">
    <source>
        <dbReference type="Proteomes" id="UP001162164"/>
    </source>
</evidence>
<comment type="caution">
    <text evidence="3">The sequence shown here is derived from an EMBL/GenBank/DDBJ whole genome shotgun (WGS) entry which is preliminary data.</text>
</comment>
<name>A0ABQ9IUV3_9CUCU</name>
<evidence type="ECO:0000256" key="2">
    <source>
        <dbReference type="SAM" id="Phobius"/>
    </source>
</evidence>
<feature type="region of interest" description="Disordered" evidence="1">
    <location>
        <begin position="1"/>
        <end position="20"/>
    </location>
</feature>
<feature type="compositionally biased region" description="Acidic residues" evidence="1">
    <location>
        <begin position="7"/>
        <end position="16"/>
    </location>
</feature>
<dbReference type="Proteomes" id="UP001162164">
    <property type="component" value="Unassembled WGS sequence"/>
</dbReference>
<keyword evidence="2" id="KW-0812">Transmembrane</keyword>
<reference evidence="3" key="1">
    <citation type="journal article" date="2023" name="Insect Mol. Biol.">
        <title>Genome sequencing provides insights into the evolution of gene families encoding plant cell wall-degrading enzymes in longhorned beetles.</title>
        <authorList>
            <person name="Shin N.R."/>
            <person name="Okamura Y."/>
            <person name="Kirsch R."/>
            <person name="Pauchet Y."/>
        </authorList>
    </citation>
    <scope>NUCLEOTIDE SEQUENCE</scope>
    <source>
        <strain evidence="3">MMC_N1</strain>
    </source>
</reference>
<proteinExistence type="predicted"/>
<evidence type="ECO:0000256" key="1">
    <source>
        <dbReference type="SAM" id="MobiDB-lite"/>
    </source>
</evidence>
<keyword evidence="4" id="KW-1185">Reference proteome</keyword>
<accession>A0ABQ9IUV3</accession>
<evidence type="ECO:0000313" key="3">
    <source>
        <dbReference type="EMBL" id="KAJ8965783.1"/>
    </source>
</evidence>
<sequence length="130" mass="15318">MRNSMIDLDEDSDDDSILTPSDDVQENSWFYDGELIRSEVSYLDKKEENFWKALLDKYLHPIDDSIKKNHVEVWVCLGRRGKEVTTRVEKDLKDLRDKMVITFFMINALFVLVVFLLTLQKRQPSCELAD</sequence>
<dbReference type="EMBL" id="JAPWTJ010002535">
    <property type="protein sequence ID" value="KAJ8965783.1"/>
    <property type="molecule type" value="Genomic_DNA"/>
</dbReference>
<organism evidence="3 4">
    <name type="scientific">Molorchus minor</name>
    <dbReference type="NCBI Taxonomy" id="1323400"/>
    <lineage>
        <taxon>Eukaryota</taxon>
        <taxon>Metazoa</taxon>
        <taxon>Ecdysozoa</taxon>
        <taxon>Arthropoda</taxon>
        <taxon>Hexapoda</taxon>
        <taxon>Insecta</taxon>
        <taxon>Pterygota</taxon>
        <taxon>Neoptera</taxon>
        <taxon>Endopterygota</taxon>
        <taxon>Coleoptera</taxon>
        <taxon>Polyphaga</taxon>
        <taxon>Cucujiformia</taxon>
        <taxon>Chrysomeloidea</taxon>
        <taxon>Cerambycidae</taxon>
        <taxon>Lamiinae</taxon>
        <taxon>Monochamini</taxon>
        <taxon>Molorchus</taxon>
    </lineage>
</organism>